<dbReference type="Proteomes" id="UP000852880">
    <property type="component" value="Unassembled WGS sequence"/>
</dbReference>
<gene>
    <name evidence="2" type="ORF">BH006_06960</name>
</gene>
<sequence length="382" mass="40320">MPKNGVFNSQSSAERGRGSVRAMFMSVFILGMAGVMSPAGMASVLMLPELPAGCHYTSKTLTPLSGEVEIPAGLPAGGVTGSRSEVARVAVQCDAATAGVPQEVTLAFQSGTGQWREGLVGGDVALTSVRDMGVRWFFDMQTSGSQIDCTPSGTLGRQKDTALCRFMADGSAKSLSMVLSAQWVKLGNNLPLRHSGLAQVAGGDMQVVVNGISTPLSGVLGTTLSTQISCTLETPVNQVVDFGQVVRPGKVTGEMSLGMPGRTPVAVRCLPVRSAEDRDYKVTVRFTPGGNGMFKGDDSALSTSMDDMIIRFSTGPEAGARNDWAHFNTPLSLEQDVSRSSNETGSVFMKTYYWFLRVVPVSSGTRETGKLSAMATYTITVE</sequence>
<evidence type="ECO:0000256" key="1">
    <source>
        <dbReference type="SAM" id="Phobius"/>
    </source>
</evidence>
<dbReference type="GO" id="GO:0007155">
    <property type="term" value="P:cell adhesion"/>
    <property type="evidence" value="ECO:0007669"/>
    <property type="project" value="InterPro"/>
</dbReference>
<dbReference type="GO" id="GO:0009289">
    <property type="term" value="C:pilus"/>
    <property type="evidence" value="ECO:0007669"/>
    <property type="project" value="InterPro"/>
</dbReference>
<protein>
    <recommendedName>
        <fullName evidence="3">Fimbrial protein</fullName>
    </recommendedName>
</protein>
<reference evidence="2" key="1">
    <citation type="submission" date="2016-09" db="EMBL/GenBank/DDBJ databases">
        <title>Whole Genome Sequencing of Salmonella enterica subsp. enterica serovar Nottingham.</title>
        <authorList>
            <person name="Zheng J."/>
            <person name="Wang H."/>
        </authorList>
    </citation>
    <scope>NUCLEOTIDE SEQUENCE [LARGE SCALE GENOMIC DNA]</scope>
    <source>
        <strain evidence="2">CFSAN055411</strain>
    </source>
</reference>
<keyword evidence="1" id="KW-0472">Membrane</keyword>
<keyword evidence="1" id="KW-0812">Transmembrane</keyword>
<dbReference type="EMBL" id="MJEL01000054">
    <property type="protein sequence ID" value="OEH95587.1"/>
    <property type="molecule type" value="Genomic_DNA"/>
</dbReference>
<name>A0A3F3IL87_SALER</name>
<dbReference type="InterPro" id="IPR036937">
    <property type="entry name" value="Adhesion_dom_fimbrial_sf"/>
</dbReference>
<dbReference type="AlphaFoldDB" id="A0A3F3IL87"/>
<evidence type="ECO:0000313" key="2">
    <source>
        <dbReference type="EMBL" id="OEH95587.1"/>
    </source>
</evidence>
<accession>A0A3F3IL87</accession>
<dbReference type="Gene3D" id="2.60.40.1090">
    <property type="entry name" value="Fimbrial-type adhesion domain"/>
    <property type="match status" value="1"/>
</dbReference>
<keyword evidence="1" id="KW-1133">Transmembrane helix</keyword>
<organism evidence="2">
    <name type="scientific">Salmonella enterica</name>
    <name type="common">Salmonella choleraesuis</name>
    <dbReference type="NCBI Taxonomy" id="28901"/>
    <lineage>
        <taxon>Bacteria</taxon>
        <taxon>Pseudomonadati</taxon>
        <taxon>Pseudomonadota</taxon>
        <taxon>Gammaproteobacteria</taxon>
        <taxon>Enterobacterales</taxon>
        <taxon>Enterobacteriaceae</taxon>
        <taxon>Salmonella</taxon>
    </lineage>
</organism>
<comment type="caution">
    <text evidence="2">The sequence shown here is derived from an EMBL/GenBank/DDBJ whole genome shotgun (WGS) entry which is preliminary data.</text>
</comment>
<feature type="transmembrane region" description="Helical" evidence="1">
    <location>
        <begin position="20"/>
        <end position="47"/>
    </location>
</feature>
<evidence type="ECO:0008006" key="3">
    <source>
        <dbReference type="Google" id="ProtNLM"/>
    </source>
</evidence>
<proteinExistence type="predicted"/>